<evidence type="ECO:0000313" key="2">
    <source>
        <dbReference type="EMBL" id="GGP38925.1"/>
    </source>
</evidence>
<accession>A0A918AKM2</accession>
<dbReference type="Pfam" id="PF21068">
    <property type="entry name" value="ATPgraspMvdD"/>
    <property type="match status" value="1"/>
</dbReference>
<reference evidence="2" key="2">
    <citation type="submission" date="2020-09" db="EMBL/GenBank/DDBJ databases">
        <authorList>
            <person name="Sun Q."/>
            <person name="Ohkuma M."/>
        </authorList>
    </citation>
    <scope>NUCLEOTIDE SEQUENCE</scope>
    <source>
        <strain evidence="2">JCM 3313</strain>
    </source>
</reference>
<dbReference type="EMBL" id="BMRG01000001">
    <property type="protein sequence ID" value="GGP38925.1"/>
    <property type="molecule type" value="Genomic_DNA"/>
</dbReference>
<dbReference type="Gene3D" id="3.30.470.20">
    <property type="entry name" value="ATP-grasp fold, B domain"/>
    <property type="match status" value="1"/>
</dbReference>
<evidence type="ECO:0000259" key="1">
    <source>
        <dbReference type="Pfam" id="PF21068"/>
    </source>
</evidence>
<dbReference type="GO" id="GO:0009432">
    <property type="term" value="P:SOS response"/>
    <property type="evidence" value="ECO:0007669"/>
    <property type="project" value="TreeGrafter"/>
</dbReference>
<dbReference type="GO" id="GO:0005737">
    <property type="term" value="C:cytoplasm"/>
    <property type="evidence" value="ECO:0007669"/>
    <property type="project" value="TreeGrafter"/>
</dbReference>
<organism evidence="2 3">
    <name type="scientific">Saccharothrix coeruleofusca</name>
    <dbReference type="NCBI Taxonomy" id="33919"/>
    <lineage>
        <taxon>Bacteria</taxon>
        <taxon>Bacillati</taxon>
        <taxon>Actinomycetota</taxon>
        <taxon>Actinomycetes</taxon>
        <taxon>Pseudonocardiales</taxon>
        <taxon>Pseudonocardiaceae</taxon>
        <taxon>Saccharothrix</taxon>
    </lineage>
</organism>
<dbReference type="InterPro" id="IPR026449">
    <property type="entry name" value="GRASP_SAV_5884"/>
</dbReference>
<gene>
    <name evidence="2" type="ORF">GCM10010185_08070</name>
</gene>
<dbReference type="PANTHER" id="PTHR21621:SF0">
    <property type="entry name" value="BETA-CITRYLGLUTAMATE SYNTHASE B-RELATED"/>
    <property type="match status" value="1"/>
</dbReference>
<proteinExistence type="predicted"/>
<dbReference type="PANTHER" id="PTHR21621">
    <property type="entry name" value="RIBOSOMAL PROTEIN S6 MODIFICATION PROTEIN"/>
    <property type="match status" value="1"/>
</dbReference>
<sequence length="318" mass="34433">MTVLVLASELDFTADRVVRALEGRDVPVARVDTAWFPQRASVAARLRDGRWTGTLSAGGRVIALEGLRSIWYRNPGAFTFPTALSPTERHWAMTETRLGLGGVLASLPVAWVNHPSRNADASYKPVQLVTAARCGLAVADTLVTNEQAAVRRFAEDGETVAKAFGAPAISEGGGRKVALTHRLDEVDLADLRGVEVSAHQFQRWIPKSYEARVIVVGNRLFAAAIHAQSAESRLDWRSDYGALRYERLDPPIDVATGVREYCGALGLAYGAFDFVIRPDGEWVFLECNAGGQYGWIEDEIGAPITEALADLLKSGAAA</sequence>
<dbReference type="GO" id="GO:0018169">
    <property type="term" value="F:ribosomal S6-glutamic acid ligase activity"/>
    <property type="evidence" value="ECO:0007669"/>
    <property type="project" value="TreeGrafter"/>
</dbReference>
<keyword evidence="3" id="KW-1185">Reference proteome</keyword>
<dbReference type="AlphaFoldDB" id="A0A918AKM2"/>
<dbReference type="RefSeq" id="WP_189221614.1">
    <property type="nucleotide sequence ID" value="NZ_BMRG01000001.1"/>
</dbReference>
<dbReference type="SUPFAM" id="SSF56059">
    <property type="entry name" value="Glutathione synthetase ATP-binding domain-like"/>
    <property type="match status" value="1"/>
</dbReference>
<reference evidence="2" key="1">
    <citation type="journal article" date="2014" name="Int. J. Syst. Evol. Microbiol.">
        <title>Complete genome sequence of Corynebacterium casei LMG S-19264T (=DSM 44701T), isolated from a smear-ripened cheese.</title>
        <authorList>
            <consortium name="US DOE Joint Genome Institute (JGI-PGF)"/>
            <person name="Walter F."/>
            <person name="Albersmeier A."/>
            <person name="Kalinowski J."/>
            <person name="Ruckert C."/>
        </authorList>
    </citation>
    <scope>NUCLEOTIDE SEQUENCE</scope>
    <source>
        <strain evidence="2">JCM 3313</strain>
    </source>
</reference>
<name>A0A918AKM2_9PSEU</name>
<protein>
    <submittedName>
        <fullName evidence="2">ATP-grasp ribosomal peptide maturase</fullName>
    </submittedName>
</protein>
<comment type="caution">
    <text evidence="2">The sequence shown here is derived from an EMBL/GenBank/DDBJ whole genome shotgun (WGS) entry which is preliminary data.</text>
</comment>
<dbReference type="InterPro" id="IPR048936">
    <property type="entry name" value="MvdD-like_ATPgrasp"/>
</dbReference>
<feature type="domain" description="MvdD-like pre-ATP grasp" evidence="1">
    <location>
        <begin position="3"/>
        <end position="116"/>
    </location>
</feature>
<dbReference type="NCBIfam" id="TIGR04187">
    <property type="entry name" value="GRASP_SAV_5884"/>
    <property type="match status" value="1"/>
</dbReference>
<dbReference type="Proteomes" id="UP000639606">
    <property type="component" value="Unassembled WGS sequence"/>
</dbReference>
<evidence type="ECO:0000313" key="3">
    <source>
        <dbReference type="Proteomes" id="UP000639606"/>
    </source>
</evidence>